<evidence type="ECO:0000313" key="1">
    <source>
        <dbReference type="EMBL" id="CAD6199360.1"/>
    </source>
</evidence>
<comment type="caution">
    <text evidence="1">The sequence shown here is derived from an EMBL/GenBank/DDBJ whole genome shotgun (WGS) entry which is preliminary data.</text>
</comment>
<gene>
    <name evidence="1" type="ORF">CAUJ_LOCUS15263</name>
</gene>
<accession>A0A8S1HTC7</accession>
<name>A0A8S1HTC7_9PELO</name>
<dbReference type="Proteomes" id="UP000835052">
    <property type="component" value="Unassembled WGS sequence"/>
</dbReference>
<dbReference type="EMBL" id="CAJGYM010000170">
    <property type="protein sequence ID" value="CAD6199360.1"/>
    <property type="molecule type" value="Genomic_DNA"/>
</dbReference>
<protein>
    <submittedName>
        <fullName evidence="1">Uncharacterized protein</fullName>
    </submittedName>
</protein>
<organism evidence="1 2">
    <name type="scientific">Caenorhabditis auriculariae</name>
    <dbReference type="NCBI Taxonomy" id="2777116"/>
    <lineage>
        <taxon>Eukaryota</taxon>
        <taxon>Metazoa</taxon>
        <taxon>Ecdysozoa</taxon>
        <taxon>Nematoda</taxon>
        <taxon>Chromadorea</taxon>
        <taxon>Rhabditida</taxon>
        <taxon>Rhabditina</taxon>
        <taxon>Rhabditomorpha</taxon>
        <taxon>Rhabditoidea</taxon>
        <taxon>Rhabditidae</taxon>
        <taxon>Peloderinae</taxon>
        <taxon>Caenorhabditis</taxon>
    </lineage>
</organism>
<keyword evidence="2" id="KW-1185">Reference proteome</keyword>
<evidence type="ECO:0000313" key="2">
    <source>
        <dbReference type="Proteomes" id="UP000835052"/>
    </source>
</evidence>
<reference evidence="1" key="1">
    <citation type="submission" date="2020-10" db="EMBL/GenBank/DDBJ databases">
        <authorList>
            <person name="Kikuchi T."/>
        </authorList>
    </citation>
    <scope>NUCLEOTIDE SEQUENCE</scope>
    <source>
        <strain evidence="1">NKZ352</strain>
    </source>
</reference>
<sequence length="245" mass="28044">MYRYEAAAKVLPKDLPAVPAKGEIDLTFAELLTLHGITTTTAEAARGNQLIRTLNIKHIYNAVTGQTLDHARLSVEGITPKNYLIAHDSGNLPLAQYLALRYGFKSLYADSPVIIFHPRKWCTLDECRGGDIGKLVKPPMSEDINKIVKSTIERNKAESFKTLRTDTVDHPEARYNSHRQQEQMEKIFYNNKFPDYPTRTTRLSFKKQEIVEKKDGSLFLCHEPQIQLLIRVLYDERHLSKAIYS</sequence>
<dbReference type="AlphaFoldDB" id="A0A8S1HTC7"/>
<proteinExistence type="predicted"/>